<feature type="domain" description="LysM" evidence="8">
    <location>
        <begin position="179"/>
        <end position="225"/>
    </location>
</feature>
<dbReference type="AlphaFoldDB" id="A0A166DAP6"/>
<protein>
    <recommendedName>
        <fullName evidence="8">LysM domain-containing protein</fullName>
    </recommendedName>
</protein>
<proteinExistence type="predicted"/>
<evidence type="ECO:0000313" key="10">
    <source>
        <dbReference type="EMBL" id="WOG87358.1"/>
    </source>
</evidence>
<keyword evidence="6" id="KW-0472">Membrane</keyword>
<keyword evidence="7" id="KW-1015">Disulfide bond</keyword>
<keyword evidence="2" id="KW-1003">Cell membrane</keyword>
<reference evidence="10" key="2">
    <citation type="submission" date="2022-03" db="EMBL/GenBank/DDBJ databases">
        <title>Draft title - Genomic analysis of global carrot germplasm unveils the trajectory of domestication and the origin of high carotenoid orange carrot.</title>
        <authorList>
            <person name="Iorizzo M."/>
            <person name="Ellison S."/>
            <person name="Senalik D."/>
            <person name="Macko-Podgorni A."/>
            <person name="Grzebelus D."/>
            <person name="Bostan H."/>
            <person name="Rolling W."/>
            <person name="Curaba J."/>
            <person name="Simon P."/>
        </authorList>
    </citation>
    <scope>NUCLEOTIDE SEQUENCE</scope>
    <source>
        <tissue evidence="10">Leaf</tissue>
    </source>
</reference>
<dbReference type="CDD" id="cd00118">
    <property type="entry name" value="LysM"/>
    <property type="match status" value="1"/>
</dbReference>
<dbReference type="GO" id="GO:0045087">
    <property type="term" value="P:innate immune response"/>
    <property type="evidence" value="ECO:0007669"/>
    <property type="project" value="InterPro"/>
</dbReference>
<dbReference type="PROSITE" id="PS51782">
    <property type="entry name" value="LYSM"/>
    <property type="match status" value="1"/>
</dbReference>
<dbReference type="Gramene" id="KZN05014">
    <property type="protein sequence ID" value="KZN05014"/>
    <property type="gene ID" value="DCAR_005851"/>
</dbReference>
<comment type="subcellular location">
    <subcellularLocation>
        <location evidence="1">Cell membrane</location>
        <topology evidence="1">Single-pass membrane protein</topology>
    </subcellularLocation>
</comment>
<gene>
    <name evidence="9" type="ORF">DCAR_005851</name>
    <name evidence="10" type="ORF">DCAR_0206582</name>
</gene>
<evidence type="ECO:0000259" key="8">
    <source>
        <dbReference type="PROSITE" id="PS51782"/>
    </source>
</evidence>
<evidence type="ECO:0000256" key="6">
    <source>
        <dbReference type="ARBA" id="ARBA00023136"/>
    </source>
</evidence>
<dbReference type="Gene3D" id="3.10.350.10">
    <property type="entry name" value="LysM domain"/>
    <property type="match status" value="1"/>
</dbReference>
<dbReference type="GO" id="GO:0019199">
    <property type="term" value="F:transmembrane receptor protein kinase activity"/>
    <property type="evidence" value="ECO:0007669"/>
    <property type="project" value="InterPro"/>
</dbReference>
<dbReference type="EMBL" id="CP093344">
    <property type="protein sequence ID" value="WOG87358.1"/>
    <property type="molecule type" value="Genomic_DNA"/>
</dbReference>
<dbReference type="SUPFAM" id="SSF54106">
    <property type="entry name" value="LysM domain"/>
    <property type="match status" value="1"/>
</dbReference>
<dbReference type="GO" id="GO:0005886">
    <property type="term" value="C:plasma membrane"/>
    <property type="evidence" value="ECO:0007669"/>
    <property type="project" value="UniProtKB-SubCell"/>
</dbReference>
<keyword evidence="11" id="KW-1185">Reference proteome</keyword>
<dbReference type="PANTHER" id="PTHR46204">
    <property type="entry name" value="CHITIN ELICITOR RECEPTOR KINASE 1-RELATED"/>
    <property type="match status" value="1"/>
</dbReference>
<dbReference type="InterPro" id="IPR018392">
    <property type="entry name" value="LysM"/>
</dbReference>
<dbReference type="PANTHER" id="PTHR46204:SF8">
    <property type="entry name" value="PROTEIN KINASE DOMAIN-CONTAINING PROTEIN"/>
    <property type="match status" value="1"/>
</dbReference>
<keyword evidence="3" id="KW-0812">Transmembrane</keyword>
<evidence type="ECO:0000256" key="5">
    <source>
        <dbReference type="ARBA" id="ARBA00022989"/>
    </source>
</evidence>
<evidence type="ECO:0000256" key="3">
    <source>
        <dbReference type="ARBA" id="ARBA00022692"/>
    </source>
</evidence>
<dbReference type="InterPro" id="IPR036779">
    <property type="entry name" value="LysM_dom_sf"/>
</dbReference>
<organism evidence="9">
    <name type="scientific">Daucus carota subsp. sativus</name>
    <name type="common">Carrot</name>
    <dbReference type="NCBI Taxonomy" id="79200"/>
    <lineage>
        <taxon>Eukaryota</taxon>
        <taxon>Viridiplantae</taxon>
        <taxon>Streptophyta</taxon>
        <taxon>Embryophyta</taxon>
        <taxon>Tracheophyta</taxon>
        <taxon>Spermatophyta</taxon>
        <taxon>Magnoliopsida</taxon>
        <taxon>eudicotyledons</taxon>
        <taxon>Gunneridae</taxon>
        <taxon>Pentapetalae</taxon>
        <taxon>asterids</taxon>
        <taxon>campanulids</taxon>
        <taxon>Apiales</taxon>
        <taxon>Apiaceae</taxon>
        <taxon>Apioideae</taxon>
        <taxon>Scandiceae</taxon>
        <taxon>Daucinae</taxon>
        <taxon>Daucus</taxon>
        <taxon>Daucus sect. Daucus</taxon>
    </lineage>
</organism>
<dbReference type="Proteomes" id="UP000077755">
    <property type="component" value="Chromosome 2"/>
</dbReference>
<accession>A0A166DAP6</accession>
<evidence type="ECO:0000256" key="1">
    <source>
        <dbReference type="ARBA" id="ARBA00004162"/>
    </source>
</evidence>
<evidence type="ECO:0000256" key="7">
    <source>
        <dbReference type="ARBA" id="ARBA00023157"/>
    </source>
</evidence>
<dbReference type="OMA" id="MANQCCS"/>
<keyword evidence="5" id="KW-1133">Transmembrane helix</keyword>
<reference evidence="9" key="1">
    <citation type="journal article" date="2016" name="Nat. Genet.">
        <title>A high-quality carrot genome assembly provides new insights into carotenoid accumulation and asterid genome evolution.</title>
        <authorList>
            <person name="Iorizzo M."/>
            <person name="Ellison S."/>
            <person name="Senalik D."/>
            <person name="Zeng P."/>
            <person name="Satapoomin P."/>
            <person name="Huang J."/>
            <person name="Bowman M."/>
            <person name="Iovene M."/>
            <person name="Sanseverino W."/>
            <person name="Cavagnaro P."/>
            <person name="Yildiz M."/>
            <person name="Macko-Podgorni A."/>
            <person name="Moranska E."/>
            <person name="Grzebelus E."/>
            <person name="Grzebelus D."/>
            <person name="Ashrafi H."/>
            <person name="Zheng Z."/>
            <person name="Cheng S."/>
            <person name="Spooner D."/>
            <person name="Van Deynze A."/>
            <person name="Simon P."/>
        </authorList>
    </citation>
    <scope>NUCLEOTIDE SEQUENCE [LARGE SCALE GENOMIC DNA]</scope>
    <source>
        <tissue evidence="9">Leaf</tissue>
    </source>
</reference>
<dbReference type="Pfam" id="PF01476">
    <property type="entry name" value="LysM"/>
    <property type="match status" value="1"/>
</dbReference>
<dbReference type="EMBL" id="LNRQ01000002">
    <property type="protein sequence ID" value="KZN05014.1"/>
    <property type="molecule type" value="Genomic_DNA"/>
</dbReference>
<keyword evidence="4" id="KW-0732">Signal</keyword>
<evidence type="ECO:0000313" key="9">
    <source>
        <dbReference type="EMBL" id="KZN05014.1"/>
    </source>
</evidence>
<sequence length="235" mass="25884">MARGHCTWNTYSIFHTMPTHMASWILFALLLILPSPLCMRFVASAVTAPLSAMNPLTCSLFQSATCNSILYQSNDLQKEEIAVYYSVNATDIRNITNGSKQDYLVPVPCSCQNVNGTTAFFYDTVYTVKVGDTFVNVSSQYYSGQAWPLGGEERTFIPDAEVPIHLLCGCVQDDAEVVVTYTVQQQDTLSEIGDNLSAQVSKIQSLNTNLAQNSTYIEAGWVLFVPMEKNGTSTP</sequence>
<dbReference type="SMART" id="SM00257">
    <property type="entry name" value="LysM"/>
    <property type="match status" value="1"/>
</dbReference>
<name>A0A166DAP6_DAUCS</name>
<evidence type="ECO:0000256" key="2">
    <source>
        <dbReference type="ARBA" id="ARBA00022475"/>
    </source>
</evidence>
<evidence type="ECO:0000313" key="11">
    <source>
        <dbReference type="Proteomes" id="UP000077755"/>
    </source>
</evidence>
<evidence type="ECO:0000256" key="4">
    <source>
        <dbReference type="ARBA" id="ARBA00022729"/>
    </source>
</evidence>
<dbReference type="InterPro" id="IPR044812">
    <property type="entry name" value="CERK1/LYK3-like"/>
</dbReference>